<organism evidence="1 2">
    <name type="scientific">Dermacentor silvarum</name>
    <name type="common">Tick</name>
    <dbReference type="NCBI Taxonomy" id="543639"/>
    <lineage>
        <taxon>Eukaryota</taxon>
        <taxon>Metazoa</taxon>
        <taxon>Ecdysozoa</taxon>
        <taxon>Arthropoda</taxon>
        <taxon>Chelicerata</taxon>
        <taxon>Arachnida</taxon>
        <taxon>Acari</taxon>
        <taxon>Parasitiformes</taxon>
        <taxon>Ixodida</taxon>
        <taxon>Ixodoidea</taxon>
        <taxon>Ixodidae</taxon>
        <taxon>Rhipicephalinae</taxon>
        <taxon>Dermacentor</taxon>
    </lineage>
</organism>
<dbReference type="Proteomes" id="UP000821865">
    <property type="component" value="Chromosome 4"/>
</dbReference>
<accession>A0ACB8CWL1</accession>
<sequence length="195" mass="22064">MESTVEGELISEEEWLDDSWKSPGYIAQERRRRELKAQGKECVSQRQLQQPVPVPPSMVVVVPAARLQWPTSTSSQQVPHPPLKISVNPTSPLGKPAPVRQRHNNKLRRRIAKLEREIEAHTSTLERQQWGQICNSLNGQLGCKKTWHLLRHLLDPGNTKSAARNQLTKIIHQYPGTDAELLADLASRSQRTAGR</sequence>
<evidence type="ECO:0000313" key="2">
    <source>
        <dbReference type="Proteomes" id="UP000821865"/>
    </source>
</evidence>
<dbReference type="EMBL" id="CM023473">
    <property type="protein sequence ID" value="KAH7953613.1"/>
    <property type="molecule type" value="Genomic_DNA"/>
</dbReference>
<name>A0ACB8CWL1_DERSI</name>
<reference evidence="1" key="1">
    <citation type="submission" date="2020-05" db="EMBL/GenBank/DDBJ databases">
        <title>Large-scale comparative analyses of tick genomes elucidate their genetic diversity and vector capacities.</title>
        <authorList>
            <person name="Jia N."/>
            <person name="Wang J."/>
            <person name="Shi W."/>
            <person name="Du L."/>
            <person name="Sun Y."/>
            <person name="Zhan W."/>
            <person name="Jiang J."/>
            <person name="Wang Q."/>
            <person name="Zhang B."/>
            <person name="Ji P."/>
            <person name="Sakyi L.B."/>
            <person name="Cui X."/>
            <person name="Yuan T."/>
            <person name="Jiang B."/>
            <person name="Yang W."/>
            <person name="Lam T.T.-Y."/>
            <person name="Chang Q."/>
            <person name="Ding S."/>
            <person name="Wang X."/>
            <person name="Zhu J."/>
            <person name="Ruan X."/>
            <person name="Zhao L."/>
            <person name="Wei J."/>
            <person name="Que T."/>
            <person name="Du C."/>
            <person name="Cheng J."/>
            <person name="Dai P."/>
            <person name="Han X."/>
            <person name="Huang E."/>
            <person name="Gao Y."/>
            <person name="Liu J."/>
            <person name="Shao H."/>
            <person name="Ye R."/>
            <person name="Li L."/>
            <person name="Wei W."/>
            <person name="Wang X."/>
            <person name="Wang C."/>
            <person name="Yang T."/>
            <person name="Huo Q."/>
            <person name="Li W."/>
            <person name="Guo W."/>
            <person name="Chen H."/>
            <person name="Zhou L."/>
            <person name="Ni X."/>
            <person name="Tian J."/>
            <person name="Zhou Y."/>
            <person name="Sheng Y."/>
            <person name="Liu T."/>
            <person name="Pan Y."/>
            <person name="Xia L."/>
            <person name="Li J."/>
            <person name="Zhao F."/>
            <person name="Cao W."/>
        </authorList>
    </citation>
    <scope>NUCLEOTIDE SEQUENCE</scope>
    <source>
        <strain evidence="1">Dsil-2018</strain>
    </source>
</reference>
<keyword evidence="2" id="KW-1185">Reference proteome</keyword>
<proteinExistence type="predicted"/>
<gene>
    <name evidence="1" type="ORF">HPB49_010598</name>
</gene>
<protein>
    <submittedName>
        <fullName evidence="1">Uncharacterized protein</fullName>
    </submittedName>
</protein>
<comment type="caution">
    <text evidence="1">The sequence shown here is derived from an EMBL/GenBank/DDBJ whole genome shotgun (WGS) entry which is preliminary data.</text>
</comment>
<evidence type="ECO:0000313" key="1">
    <source>
        <dbReference type="EMBL" id="KAH7953613.1"/>
    </source>
</evidence>